<dbReference type="PhylomeDB" id="A0A0G4H0I9"/>
<accession>A0A0G4H0I9</accession>
<evidence type="ECO:0000313" key="1">
    <source>
        <dbReference type="EMBL" id="CEM37056.1"/>
    </source>
</evidence>
<keyword evidence="2" id="KW-1185">Reference proteome</keyword>
<dbReference type="InParanoid" id="A0A0G4H0I9"/>
<reference evidence="1 2" key="1">
    <citation type="submission" date="2014-11" db="EMBL/GenBank/DDBJ databases">
        <authorList>
            <person name="Zhu J."/>
            <person name="Qi W."/>
            <person name="Song R."/>
        </authorList>
    </citation>
    <scope>NUCLEOTIDE SEQUENCE [LARGE SCALE GENOMIC DNA]</scope>
</reference>
<gene>
    <name evidence="1" type="ORF">Vbra_2755</name>
</gene>
<dbReference type="VEuPathDB" id="CryptoDB:Vbra_2755"/>
<evidence type="ECO:0000313" key="2">
    <source>
        <dbReference type="Proteomes" id="UP000041254"/>
    </source>
</evidence>
<dbReference type="AlphaFoldDB" id="A0A0G4H0I9"/>
<dbReference type="OrthoDB" id="426852at2759"/>
<name>A0A0G4H0I9_VITBC</name>
<dbReference type="Proteomes" id="UP000041254">
    <property type="component" value="Unassembled WGS sequence"/>
</dbReference>
<organism evidence="1 2">
    <name type="scientific">Vitrella brassicaformis (strain CCMP3155)</name>
    <dbReference type="NCBI Taxonomy" id="1169540"/>
    <lineage>
        <taxon>Eukaryota</taxon>
        <taxon>Sar</taxon>
        <taxon>Alveolata</taxon>
        <taxon>Colpodellida</taxon>
        <taxon>Vitrellaceae</taxon>
        <taxon>Vitrella</taxon>
    </lineage>
</organism>
<sequence>MIKELALRLQQNGIPALFITFNEFTKPSVFELDNKTPLESIGLRIAWATATPEALERVAKASDNAAADLTWTDWVENVSVSSRSIEEWLGTHPLALFVDELNLRIPEDTDFEKVPSAKDFDFFVTNNFLNKRHRCFVFSSHIFTLGDNLEKYYYKFGGRRVFRPETPRVQKLPDVTESRLCPDVHAGFVCWTGRAPSLLALTYSEEPPAPDEVKTPFRKAKRPPLNAALAQDVVRTAVEGDVERAGGLGTWSRFIDVFDSSCVWPPCYLGLACRALGLEPDVKSELGEGFASGLRVISTFLDQLLLDRGAGKRWEGVAGAGMLLRLLHSHLVAVGLAEADLSSAAAAQLIPAAVNDGCKFGGVIQLSGPESVKGLITKFHDKMDPTLAGEPSVSYFVKPRYSSFLGFDFFVFVCERGRLTTIYGFQCKEGPTGPDKDSVGRIKRSVSEALASLAPNGDGPDADKGDAGKPVEVYVCAIRLRGDQSQDKVVGVPSRASLREVFGVSVAQTCPFEWVSEEEEGDDAGGEGTEA</sequence>
<dbReference type="EMBL" id="CDMY01000927">
    <property type="protein sequence ID" value="CEM37056.1"/>
    <property type="molecule type" value="Genomic_DNA"/>
</dbReference>
<protein>
    <submittedName>
        <fullName evidence="1">Uncharacterized protein</fullName>
    </submittedName>
</protein>
<proteinExistence type="predicted"/>